<dbReference type="EMBL" id="QJKJ01014621">
    <property type="protein sequence ID" value="RDX63977.1"/>
    <property type="molecule type" value="Genomic_DNA"/>
</dbReference>
<evidence type="ECO:0000313" key="2">
    <source>
        <dbReference type="Proteomes" id="UP000257109"/>
    </source>
</evidence>
<evidence type="ECO:0000313" key="1">
    <source>
        <dbReference type="EMBL" id="RDX63977.1"/>
    </source>
</evidence>
<name>A0A371ED58_MUCPR</name>
<dbReference type="STRING" id="157652.A0A371ED58"/>
<dbReference type="OrthoDB" id="411211at2759"/>
<proteinExistence type="predicted"/>
<gene>
    <name evidence="1" type="ORF">CR513_57524</name>
</gene>
<dbReference type="AlphaFoldDB" id="A0A371ED58"/>
<protein>
    <submittedName>
        <fullName evidence="1">UPF0183 protein</fullName>
    </submittedName>
</protein>
<accession>A0A371ED58</accession>
<organism evidence="1 2">
    <name type="scientific">Mucuna pruriens</name>
    <name type="common">Velvet bean</name>
    <name type="synonym">Dolichos pruriens</name>
    <dbReference type="NCBI Taxonomy" id="157652"/>
    <lineage>
        <taxon>Eukaryota</taxon>
        <taxon>Viridiplantae</taxon>
        <taxon>Streptophyta</taxon>
        <taxon>Embryophyta</taxon>
        <taxon>Tracheophyta</taxon>
        <taxon>Spermatophyta</taxon>
        <taxon>Magnoliopsida</taxon>
        <taxon>eudicotyledons</taxon>
        <taxon>Gunneridae</taxon>
        <taxon>Pentapetalae</taxon>
        <taxon>rosids</taxon>
        <taxon>fabids</taxon>
        <taxon>Fabales</taxon>
        <taxon>Fabaceae</taxon>
        <taxon>Papilionoideae</taxon>
        <taxon>50 kb inversion clade</taxon>
        <taxon>NPAAA clade</taxon>
        <taxon>indigoferoid/millettioid clade</taxon>
        <taxon>Phaseoleae</taxon>
        <taxon>Mucuna</taxon>
    </lineage>
</organism>
<reference evidence="1" key="1">
    <citation type="submission" date="2018-05" db="EMBL/GenBank/DDBJ databases">
        <title>Draft genome of Mucuna pruriens seed.</title>
        <authorList>
            <person name="Nnadi N.E."/>
            <person name="Vos R."/>
            <person name="Hasami M.H."/>
            <person name="Devisetty U.K."/>
            <person name="Aguiy J.C."/>
        </authorList>
    </citation>
    <scope>NUCLEOTIDE SEQUENCE [LARGE SCALE GENOMIC DNA]</scope>
    <source>
        <strain evidence="1">JCA_2017</strain>
    </source>
</reference>
<sequence length="85" mass="9604">MTTMLTKEYLDIRLNGWVDYALLRIVQLGTKSKKVGVRSLMNETDIPLLLAGNIYMEDVQVKLGKELYFAIGSQPIPFGASPQDW</sequence>
<dbReference type="Proteomes" id="UP000257109">
    <property type="component" value="Unassembled WGS sequence"/>
</dbReference>
<comment type="caution">
    <text evidence="1">The sequence shown here is derived from an EMBL/GenBank/DDBJ whole genome shotgun (WGS) entry which is preliminary data.</text>
</comment>
<feature type="non-terminal residue" evidence="1">
    <location>
        <position position="1"/>
    </location>
</feature>
<keyword evidence="2" id="KW-1185">Reference proteome</keyword>